<evidence type="ECO:0000256" key="1">
    <source>
        <dbReference type="SAM" id="Phobius"/>
    </source>
</evidence>
<keyword evidence="1" id="KW-0472">Membrane</keyword>
<feature type="transmembrane region" description="Helical" evidence="1">
    <location>
        <begin position="21"/>
        <end position="44"/>
    </location>
</feature>
<comment type="caution">
    <text evidence="2">The sequence shown here is derived from an EMBL/GenBank/DDBJ whole genome shotgun (WGS) entry which is preliminary data.</text>
</comment>
<gene>
    <name evidence="2" type="ORF">ATJ78_0480</name>
</gene>
<proteinExistence type="predicted"/>
<keyword evidence="1" id="KW-0812">Transmembrane</keyword>
<dbReference type="GO" id="GO:0005886">
    <property type="term" value="C:plasma membrane"/>
    <property type="evidence" value="ECO:0007669"/>
    <property type="project" value="UniProtKB-SubCell"/>
</dbReference>
<evidence type="ECO:0000313" key="2">
    <source>
        <dbReference type="EMBL" id="PFG29573.1"/>
    </source>
</evidence>
<evidence type="ECO:0000313" key="3">
    <source>
        <dbReference type="Proteomes" id="UP000221369"/>
    </source>
</evidence>
<feature type="transmembrane region" description="Helical" evidence="1">
    <location>
        <begin position="182"/>
        <end position="202"/>
    </location>
</feature>
<organism evidence="2 3">
    <name type="scientific">Paramicrobacterium agarici</name>
    <dbReference type="NCBI Taxonomy" id="630514"/>
    <lineage>
        <taxon>Bacteria</taxon>
        <taxon>Bacillati</taxon>
        <taxon>Actinomycetota</taxon>
        <taxon>Actinomycetes</taxon>
        <taxon>Micrococcales</taxon>
        <taxon>Microbacteriaceae</taxon>
        <taxon>Paramicrobacterium</taxon>
    </lineage>
</organism>
<dbReference type="EMBL" id="PDJE01000001">
    <property type="protein sequence ID" value="PFG29573.1"/>
    <property type="molecule type" value="Genomic_DNA"/>
</dbReference>
<dbReference type="AlphaFoldDB" id="A0A2A9DSK7"/>
<dbReference type="PANTHER" id="PTHR43471">
    <property type="entry name" value="ABC TRANSPORTER PERMEASE"/>
    <property type="match status" value="1"/>
</dbReference>
<name>A0A2A9DSK7_9MICO</name>
<dbReference type="Proteomes" id="UP000221369">
    <property type="component" value="Unassembled WGS sequence"/>
</dbReference>
<feature type="transmembrane region" description="Helical" evidence="1">
    <location>
        <begin position="118"/>
        <end position="141"/>
    </location>
</feature>
<protein>
    <submittedName>
        <fullName evidence="2">ABC-type transport system involved in multi-copper enzyme maturation permease subunit</fullName>
    </submittedName>
</protein>
<sequence length="366" mass="38852">MTFFRGLGLIIGLELRQRVRGVAWYVLIGIFVVLVAIVTALLWLTTRTWNTGPEIGAAETGAGGWLFSLILYFVLLLGTLATPAFSGNAVNGERDAGTLATTQVTLVSTTQIVLGKFVAAWVASLAFLVASLPFIAIALVLGNLDVATIAVSFVVLAAELGVLAALGVALSAIITRPLFSIVVSYLVVAALSIGTLIAFGLLGTVTTSTVTETYIGMEADEFDEQTGEPIDPVCLDPETRTYQQPRYDLYWGFLAANPYVVIADAAPGGFDSHGNPTNMFSTLSSGVRSLQTPPEFEPVLDYCNDGNPGMSYLADRPTPEEVHDNAVPSWFVGLGIHVLLAAGALWWAIARTRTPAKRLATGSRIA</sequence>
<accession>A0A2A9DSK7</accession>
<keyword evidence="1" id="KW-1133">Transmembrane helix</keyword>
<reference evidence="2 3" key="1">
    <citation type="submission" date="2017-10" db="EMBL/GenBank/DDBJ databases">
        <title>Sequencing the genomes of 1000 actinobacteria strains.</title>
        <authorList>
            <person name="Klenk H.-P."/>
        </authorList>
    </citation>
    <scope>NUCLEOTIDE SEQUENCE [LARGE SCALE GENOMIC DNA]</scope>
    <source>
        <strain evidence="2 3">DSM 21798</strain>
    </source>
</reference>
<feature type="transmembrane region" description="Helical" evidence="1">
    <location>
        <begin position="64"/>
        <end position="85"/>
    </location>
</feature>
<keyword evidence="3" id="KW-1185">Reference proteome</keyword>
<dbReference type="GO" id="GO:0140359">
    <property type="term" value="F:ABC-type transporter activity"/>
    <property type="evidence" value="ECO:0007669"/>
    <property type="project" value="InterPro"/>
</dbReference>
<dbReference type="RefSeq" id="WP_098406133.1">
    <property type="nucleotide sequence ID" value="NZ_PDJE01000001.1"/>
</dbReference>
<feature type="transmembrane region" description="Helical" evidence="1">
    <location>
        <begin position="147"/>
        <end position="170"/>
    </location>
</feature>
<feature type="transmembrane region" description="Helical" evidence="1">
    <location>
        <begin position="330"/>
        <end position="349"/>
    </location>
</feature>